<dbReference type="PRINTS" id="PR00038">
    <property type="entry name" value="HTHLUXR"/>
</dbReference>
<dbReference type="Proteomes" id="UP000321413">
    <property type="component" value="Unassembled WGS sequence"/>
</dbReference>
<keyword evidence="1" id="KW-0805">Transcription regulation</keyword>
<dbReference type="InterPro" id="IPR016032">
    <property type="entry name" value="Sig_transdc_resp-reg_C-effctor"/>
</dbReference>
<dbReference type="PROSITE" id="PS00622">
    <property type="entry name" value="HTH_LUXR_1"/>
    <property type="match status" value="1"/>
</dbReference>
<dbReference type="PANTHER" id="PTHR44688:SF16">
    <property type="entry name" value="DNA-BINDING TRANSCRIPTIONAL ACTIVATOR DEVR_DOSR"/>
    <property type="match status" value="1"/>
</dbReference>
<evidence type="ECO:0000313" key="6">
    <source>
        <dbReference type="Proteomes" id="UP000321413"/>
    </source>
</evidence>
<dbReference type="InterPro" id="IPR036388">
    <property type="entry name" value="WH-like_DNA-bd_sf"/>
</dbReference>
<dbReference type="SUPFAM" id="SSF46894">
    <property type="entry name" value="C-terminal effector domain of the bipartite response regulators"/>
    <property type="match status" value="1"/>
</dbReference>
<accession>A0A5C7G0H6</accession>
<dbReference type="PANTHER" id="PTHR44688">
    <property type="entry name" value="DNA-BINDING TRANSCRIPTIONAL ACTIVATOR DEVR_DOSR"/>
    <property type="match status" value="1"/>
</dbReference>
<dbReference type="SUPFAM" id="SSF75516">
    <property type="entry name" value="Pheromone-binding domain of LuxR-like quorum-sensing transcription factors"/>
    <property type="match status" value="1"/>
</dbReference>
<name>A0A5C7G0H6_9BURK</name>
<proteinExistence type="predicted"/>
<organism evidence="5 6">
    <name type="scientific">Massilia arenae</name>
    <dbReference type="NCBI Taxonomy" id="2603288"/>
    <lineage>
        <taxon>Bacteria</taxon>
        <taxon>Pseudomonadati</taxon>
        <taxon>Pseudomonadota</taxon>
        <taxon>Betaproteobacteria</taxon>
        <taxon>Burkholderiales</taxon>
        <taxon>Oxalobacteraceae</taxon>
        <taxon>Telluria group</taxon>
        <taxon>Massilia</taxon>
    </lineage>
</organism>
<dbReference type="Gene3D" id="3.30.450.80">
    <property type="entry name" value="Transcription factor LuxR-like, autoinducer-binding domain"/>
    <property type="match status" value="1"/>
</dbReference>
<dbReference type="CDD" id="cd06170">
    <property type="entry name" value="LuxR_C_like"/>
    <property type="match status" value="1"/>
</dbReference>
<sequence>MLTHRARMLRQFESLLLAPDRDRLAASLRRAVHAIGFESFYYGAQARSGLALDVADLSSPRILTDYSPQWGQRYGEAGYASIDPMVQECSRSMIPIIWHRHPSVPDKGKDRLFDEARQHGLATGMTCSIIGGPGELALLSLTMENDRQADRRTVERQVSQGHMLMSYLHEGLRRLDRQAAQAVPPIRLTAREKEILTWISAGKTSWEIACILAVAERTVIFHVDNAMRKLDTRTRTQAVAKALALGLIAP</sequence>
<dbReference type="Gene3D" id="1.10.10.10">
    <property type="entry name" value="Winged helix-like DNA-binding domain superfamily/Winged helix DNA-binding domain"/>
    <property type="match status" value="1"/>
</dbReference>
<dbReference type="InterPro" id="IPR000792">
    <property type="entry name" value="Tscrpt_reg_LuxR_C"/>
</dbReference>
<dbReference type="Pfam" id="PF03472">
    <property type="entry name" value="Autoind_bind"/>
    <property type="match status" value="1"/>
</dbReference>
<keyword evidence="2" id="KW-0238">DNA-binding</keyword>
<keyword evidence="6" id="KW-1185">Reference proteome</keyword>
<dbReference type="SMART" id="SM00421">
    <property type="entry name" value="HTH_LUXR"/>
    <property type="match status" value="1"/>
</dbReference>
<feature type="domain" description="HTH luxR-type" evidence="4">
    <location>
        <begin position="181"/>
        <end position="246"/>
    </location>
</feature>
<reference evidence="5 6" key="1">
    <citation type="submission" date="2019-08" db="EMBL/GenBank/DDBJ databases">
        <title>Massilia golmudensis sp. nov., isolated from sand in the Qinghai-Tibetan Plateau.</title>
        <authorList>
            <person name="Zhang B."/>
        </authorList>
    </citation>
    <scope>NUCLEOTIDE SEQUENCE [LARGE SCALE GENOMIC DNA]</scope>
    <source>
        <strain evidence="5 6">GEM5</strain>
    </source>
</reference>
<keyword evidence="3" id="KW-0804">Transcription</keyword>
<dbReference type="GO" id="GO:0006355">
    <property type="term" value="P:regulation of DNA-templated transcription"/>
    <property type="evidence" value="ECO:0007669"/>
    <property type="project" value="InterPro"/>
</dbReference>
<evidence type="ECO:0000256" key="2">
    <source>
        <dbReference type="ARBA" id="ARBA00023125"/>
    </source>
</evidence>
<dbReference type="InterPro" id="IPR036693">
    <property type="entry name" value="TF_LuxR_autoind-bd_dom_sf"/>
</dbReference>
<dbReference type="GO" id="GO:0003677">
    <property type="term" value="F:DNA binding"/>
    <property type="evidence" value="ECO:0007669"/>
    <property type="project" value="UniProtKB-KW"/>
</dbReference>
<dbReference type="EMBL" id="VPFD01000016">
    <property type="protein sequence ID" value="TXF98772.1"/>
    <property type="molecule type" value="Genomic_DNA"/>
</dbReference>
<evidence type="ECO:0000313" key="5">
    <source>
        <dbReference type="EMBL" id="TXF98772.1"/>
    </source>
</evidence>
<dbReference type="RefSeq" id="WP_147935709.1">
    <property type="nucleotide sequence ID" value="NZ_VPFD01000016.1"/>
</dbReference>
<gene>
    <name evidence="5" type="ORF">FVD38_15910</name>
</gene>
<evidence type="ECO:0000259" key="4">
    <source>
        <dbReference type="PROSITE" id="PS50043"/>
    </source>
</evidence>
<dbReference type="PROSITE" id="PS50043">
    <property type="entry name" value="HTH_LUXR_2"/>
    <property type="match status" value="1"/>
</dbReference>
<protein>
    <submittedName>
        <fullName evidence="5">LuxR family transcriptional regulator</fullName>
    </submittedName>
</protein>
<evidence type="ECO:0000256" key="1">
    <source>
        <dbReference type="ARBA" id="ARBA00023015"/>
    </source>
</evidence>
<comment type="caution">
    <text evidence="5">The sequence shown here is derived from an EMBL/GenBank/DDBJ whole genome shotgun (WGS) entry which is preliminary data.</text>
</comment>
<dbReference type="InterPro" id="IPR005143">
    <property type="entry name" value="TF_LuxR_autoind-bd_dom"/>
</dbReference>
<evidence type="ECO:0000256" key="3">
    <source>
        <dbReference type="ARBA" id="ARBA00023163"/>
    </source>
</evidence>
<dbReference type="AlphaFoldDB" id="A0A5C7G0H6"/>
<dbReference type="Pfam" id="PF00196">
    <property type="entry name" value="GerE"/>
    <property type="match status" value="1"/>
</dbReference>